<reference evidence="9" key="2">
    <citation type="submission" date="2021-04" db="EMBL/GenBank/DDBJ databases">
        <authorList>
            <person name="Liu J."/>
        </authorList>
    </citation>
    <scope>NUCLEOTIDE SEQUENCE</scope>
    <source>
        <strain evidence="9">BAD-6</strain>
    </source>
</reference>
<evidence type="ECO:0000259" key="8">
    <source>
        <dbReference type="PROSITE" id="PS51733"/>
    </source>
</evidence>
<dbReference type="PANTHER" id="PTHR12561:SF3">
    <property type="entry name" value="LIPOYLTRANSFERASE 1, MITOCHONDRIAL"/>
    <property type="match status" value="1"/>
</dbReference>
<dbReference type="RefSeq" id="WP_227020038.1">
    <property type="nucleotide sequence ID" value="NZ_JAGSND010000018.1"/>
</dbReference>
<evidence type="ECO:0000256" key="7">
    <source>
        <dbReference type="ARBA" id="ARBA00048037"/>
    </source>
</evidence>
<dbReference type="GO" id="GO:0005737">
    <property type="term" value="C:cytoplasm"/>
    <property type="evidence" value="ECO:0007669"/>
    <property type="project" value="TreeGrafter"/>
</dbReference>
<dbReference type="NCBIfam" id="TIGR00545">
    <property type="entry name" value="lipoyltrans"/>
    <property type="match status" value="1"/>
</dbReference>
<dbReference type="Gene3D" id="3.30.930.10">
    <property type="entry name" value="Bira Bifunctional Protein, Domain 2"/>
    <property type="match status" value="1"/>
</dbReference>
<keyword evidence="10" id="KW-1185">Reference proteome</keyword>
<evidence type="ECO:0000256" key="4">
    <source>
        <dbReference type="ARBA" id="ARBA00022598"/>
    </source>
</evidence>
<dbReference type="Gene3D" id="3.30.390.50">
    <property type="entry name" value="CO dehydrogenase flavoprotein, C-terminal domain"/>
    <property type="match status" value="1"/>
</dbReference>
<keyword evidence="6" id="KW-0067">ATP-binding</keyword>
<comment type="catalytic activity">
    <reaction evidence="7">
        <text>L-lysyl-[lipoyl-carrier protein] + (R)-lipoate + ATP = N(6)-[(R)-lipoyl]-L-lysyl-[lipoyl-carrier protein] + AMP + diphosphate + H(+)</text>
        <dbReference type="Rhea" id="RHEA:49288"/>
        <dbReference type="Rhea" id="RHEA-COMP:10500"/>
        <dbReference type="Rhea" id="RHEA-COMP:10502"/>
        <dbReference type="ChEBI" id="CHEBI:15378"/>
        <dbReference type="ChEBI" id="CHEBI:29969"/>
        <dbReference type="ChEBI" id="CHEBI:30616"/>
        <dbReference type="ChEBI" id="CHEBI:33019"/>
        <dbReference type="ChEBI" id="CHEBI:83088"/>
        <dbReference type="ChEBI" id="CHEBI:83099"/>
        <dbReference type="ChEBI" id="CHEBI:456215"/>
        <dbReference type="EC" id="6.3.1.20"/>
    </reaction>
</comment>
<reference evidence="9" key="1">
    <citation type="submission" date="2021-04" db="EMBL/GenBank/DDBJ databases">
        <title>Sinoanaerobacter chloroacetimidivorans sp. nov., an obligate anaerobic bacterium isolated from anaerobic sludge.</title>
        <authorList>
            <person name="Bao Y."/>
        </authorList>
    </citation>
    <scope>NUCLEOTIDE SEQUENCE</scope>
    <source>
        <strain evidence="9">BAD-6</strain>
    </source>
</reference>
<gene>
    <name evidence="9" type="ORF">KCX82_18655</name>
</gene>
<evidence type="ECO:0000256" key="3">
    <source>
        <dbReference type="ARBA" id="ARBA00012367"/>
    </source>
</evidence>
<dbReference type="GO" id="GO:0005524">
    <property type="term" value="F:ATP binding"/>
    <property type="evidence" value="ECO:0007669"/>
    <property type="project" value="UniProtKB-KW"/>
</dbReference>
<proteinExistence type="predicted"/>
<dbReference type="GO" id="GO:0017118">
    <property type="term" value="F:lipoyltransferase activity"/>
    <property type="evidence" value="ECO:0007669"/>
    <property type="project" value="TreeGrafter"/>
</dbReference>
<dbReference type="CDD" id="cd16443">
    <property type="entry name" value="LplA"/>
    <property type="match status" value="1"/>
</dbReference>
<dbReference type="EMBL" id="JAGSND010000018">
    <property type="protein sequence ID" value="MBR0599909.1"/>
    <property type="molecule type" value="Genomic_DNA"/>
</dbReference>
<comment type="pathway">
    <text evidence="1">Protein modification; protein lipoylation via exogenous pathway; protein N(6)-(lipoyl)lysine from lipoate: step 2/2.</text>
</comment>
<evidence type="ECO:0000256" key="2">
    <source>
        <dbReference type="ARBA" id="ARBA00005124"/>
    </source>
</evidence>
<feature type="domain" description="BPL/LPL catalytic" evidence="8">
    <location>
        <begin position="27"/>
        <end position="210"/>
    </location>
</feature>
<dbReference type="SUPFAM" id="SSF55681">
    <property type="entry name" value="Class II aaRS and biotin synthetases"/>
    <property type="match status" value="1"/>
</dbReference>
<keyword evidence="4 9" id="KW-0436">Ligase</keyword>
<organism evidence="9 10">
    <name type="scientific">Sinanaerobacter chloroacetimidivorans</name>
    <dbReference type="NCBI Taxonomy" id="2818044"/>
    <lineage>
        <taxon>Bacteria</taxon>
        <taxon>Bacillati</taxon>
        <taxon>Bacillota</taxon>
        <taxon>Clostridia</taxon>
        <taxon>Peptostreptococcales</taxon>
        <taxon>Anaerovoracaceae</taxon>
        <taxon>Sinanaerobacter</taxon>
    </lineage>
</organism>
<dbReference type="PROSITE" id="PS51733">
    <property type="entry name" value="BPL_LPL_CATALYTIC"/>
    <property type="match status" value="1"/>
</dbReference>
<dbReference type="SUPFAM" id="SSF82649">
    <property type="entry name" value="SufE/NifU"/>
    <property type="match status" value="1"/>
</dbReference>
<dbReference type="Pfam" id="PF10437">
    <property type="entry name" value="Lip_prot_lig_C"/>
    <property type="match status" value="1"/>
</dbReference>
<evidence type="ECO:0000313" key="10">
    <source>
        <dbReference type="Proteomes" id="UP000675664"/>
    </source>
</evidence>
<dbReference type="AlphaFoldDB" id="A0A8J7W2X9"/>
<dbReference type="EC" id="6.3.1.20" evidence="3"/>
<accession>A0A8J7W2X9</accession>
<name>A0A8J7W2X9_9FIRM</name>
<evidence type="ECO:0000256" key="5">
    <source>
        <dbReference type="ARBA" id="ARBA00022741"/>
    </source>
</evidence>
<dbReference type="InterPro" id="IPR019491">
    <property type="entry name" value="Lipoate_protein_ligase_C"/>
</dbReference>
<dbReference type="InterPro" id="IPR004143">
    <property type="entry name" value="BPL_LPL_catalytic"/>
</dbReference>
<comment type="caution">
    <text evidence="9">The sequence shown here is derived from an EMBL/GenBank/DDBJ whole genome shotgun (WGS) entry which is preliminary data.</text>
</comment>
<dbReference type="InterPro" id="IPR045864">
    <property type="entry name" value="aa-tRNA-synth_II/BPL/LPL"/>
</dbReference>
<dbReference type="UniPathway" id="UPA00537">
    <property type="reaction ID" value="UER00594"/>
</dbReference>
<dbReference type="PANTHER" id="PTHR12561">
    <property type="entry name" value="LIPOATE-PROTEIN LIGASE"/>
    <property type="match status" value="1"/>
</dbReference>
<dbReference type="GO" id="GO:0009249">
    <property type="term" value="P:protein lipoylation"/>
    <property type="evidence" value="ECO:0007669"/>
    <property type="project" value="InterPro"/>
</dbReference>
<dbReference type="GO" id="GO:0016979">
    <property type="term" value="F:lipoate-protein ligase activity"/>
    <property type="evidence" value="ECO:0007669"/>
    <property type="project" value="UniProtKB-EC"/>
</dbReference>
<evidence type="ECO:0000256" key="1">
    <source>
        <dbReference type="ARBA" id="ARBA00005085"/>
    </source>
</evidence>
<evidence type="ECO:0000256" key="6">
    <source>
        <dbReference type="ARBA" id="ARBA00022840"/>
    </source>
</evidence>
<sequence>MYKVYLSRSCNPCFNLALEEYLVRHAGPSDQILFLWQNQNTVVIGRNQNPWKECDLEALDRQKGRLIRRLSGGGAVYHDLGNLNFTFISAFTEEKIKENIGLIIKALDCNGIEAVFSGKNDILAQGYKVSGNAFFVEDEILCHHGTLLVDSDLKRLGQILTVSQKKLQSKGIDSVKSRVINMKELNRELSIEGLRTDLTDMFLPQGPDSFIYWMDEEEIGDHHVCLEAVHELKKKYESWEWNFGESPEFNLQLSHRFPWGETDLYMLVKDGKIFKIKVFTDALDINLPEKLEAKLLDLKFDEKRLIELIAIIGSSRFATSEKP</sequence>
<dbReference type="Pfam" id="PF21948">
    <property type="entry name" value="LplA-B_cat"/>
    <property type="match status" value="1"/>
</dbReference>
<evidence type="ECO:0000313" key="9">
    <source>
        <dbReference type="EMBL" id="MBR0599909.1"/>
    </source>
</evidence>
<comment type="pathway">
    <text evidence="2">Protein modification; protein lipoylation via exogenous pathway; protein N(6)-(lipoyl)lysine from lipoate: step 1/2.</text>
</comment>
<keyword evidence="5" id="KW-0547">Nucleotide-binding</keyword>
<protein>
    <recommendedName>
        <fullName evidence="3">lipoate--protein ligase</fullName>
        <ecNumber evidence="3">6.3.1.20</ecNumber>
    </recommendedName>
</protein>
<dbReference type="Proteomes" id="UP000675664">
    <property type="component" value="Unassembled WGS sequence"/>
</dbReference>
<dbReference type="InterPro" id="IPR004562">
    <property type="entry name" value="LipoylTrfase_LipoateP_Ligase"/>
</dbReference>